<dbReference type="GeneID" id="6082877"/>
<dbReference type="AlphaFoldDB" id="B0DTK7"/>
<dbReference type="EMBL" id="DS547133">
    <property type="protein sequence ID" value="EDR02132.1"/>
    <property type="molecule type" value="Genomic_DNA"/>
</dbReference>
<dbReference type="RefSeq" id="XP_001887289.1">
    <property type="nucleotide sequence ID" value="XM_001887254.1"/>
</dbReference>
<dbReference type="OrthoDB" id="10456465at2759"/>
<dbReference type="HOGENOM" id="CLU_1240332_0_0_1"/>
<dbReference type="KEGG" id="lbc:LACBIDRAFT_332697"/>
<organism evidence="2">
    <name type="scientific">Laccaria bicolor (strain S238N-H82 / ATCC MYA-4686)</name>
    <name type="common">Bicoloured deceiver</name>
    <name type="synonym">Laccaria laccata var. bicolor</name>
    <dbReference type="NCBI Taxonomy" id="486041"/>
    <lineage>
        <taxon>Eukaryota</taxon>
        <taxon>Fungi</taxon>
        <taxon>Dikarya</taxon>
        <taxon>Basidiomycota</taxon>
        <taxon>Agaricomycotina</taxon>
        <taxon>Agaricomycetes</taxon>
        <taxon>Agaricomycetidae</taxon>
        <taxon>Agaricales</taxon>
        <taxon>Agaricineae</taxon>
        <taxon>Hydnangiaceae</taxon>
        <taxon>Laccaria</taxon>
    </lineage>
</organism>
<name>B0DTK7_LACBS</name>
<gene>
    <name evidence="1" type="ORF">LACBIDRAFT_332697</name>
</gene>
<accession>B0DTK7</accession>
<protein>
    <submittedName>
        <fullName evidence="1">Predicted protein</fullName>
    </submittedName>
</protein>
<dbReference type="InParanoid" id="B0DTK7"/>
<keyword evidence="2" id="KW-1185">Reference proteome</keyword>
<evidence type="ECO:0000313" key="1">
    <source>
        <dbReference type="EMBL" id="EDR02132.1"/>
    </source>
</evidence>
<dbReference type="Proteomes" id="UP000001194">
    <property type="component" value="Unassembled WGS sequence"/>
</dbReference>
<sequence length="223" mass="25369">MRGSMTIFGRHLRRWNVPCHLISTCTSIKKVWKVLPPEDPTKNGFTPNDHPSLRNLTPNRSNSAFGFVEGIRSITEMKVDMSDHPSLRNLAPNRSNSAFAFILRLTWLTYIKVDMLYLTGITSGATTRVYETWRPTVQIWRLVLSDLPSLRNMGPNRSNLAFGSNVSPEFTKHASAPWFYEMWHIAVHVLCLFCGGVKVFGQNLEFASSYSHLRLGLVDTQQI</sequence>
<evidence type="ECO:0000313" key="2">
    <source>
        <dbReference type="Proteomes" id="UP000001194"/>
    </source>
</evidence>
<reference evidence="1 2" key="1">
    <citation type="journal article" date="2008" name="Nature">
        <title>The genome of Laccaria bicolor provides insights into mycorrhizal symbiosis.</title>
        <authorList>
            <person name="Martin F."/>
            <person name="Aerts A."/>
            <person name="Ahren D."/>
            <person name="Brun A."/>
            <person name="Danchin E.G.J."/>
            <person name="Duchaussoy F."/>
            <person name="Gibon J."/>
            <person name="Kohler A."/>
            <person name="Lindquist E."/>
            <person name="Pereda V."/>
            <person name="Salamov A."/>
            <person name="Shapiro H.J."/>
            <person name="Wuyts J."/>
            <person name="Blaudez D."/>
            <person name="Buee M."/>
            <person name="Brokstein P."/>
            <person name="Canbaeck B."/>
            <person name="Cohen D."/>
            <person name="Courty P.E."/>
            <person name="Coutinho P.M."/>
            <person name="Delaruelle C."/>
            <person name="Detter J.C."/>
            <person name="Deveau A."/>
            <person name="DiFazio S."/>
            <person name="Duplessis S."/>
            <person name="Fraissinet-Tachet L."/>
            <person name="Lucic E."/>
            <person name="Frey-Klett P."/>
            <person name="Fourrey C."/>
            <person name="Feussner I."/>
            <person name="Gay G."/>
            <person name="Grimwood J."/>
            <person name="Hoegger P.J."/>
            <person name="Jain P."/>
            <person name="Kilaru S."/>
            <person name="Labbe J."/>
            <person name="Lin Y.C."/>
            <person name="Legue V."/>
            <person name="Le Tacon F."/>
            <person name="Marmeisse R."/>
            <person name="Melayah D."/>
            <person name="Montanini B."/>
            <person name="Muratet M."/>
            <person name="Nehls U."/>
            <person name="Niculita-Hirzel H."/>
            <person name="Oudot-Le Secq M.P."/>
            <person name="Peter M."/>
            <person name="Quesneville H."/>
            <person name="Rajashekar B."/>
            <person name="Reich M."/>
            <person name="Rouhier N."/>
            <person name="Schmutz J."/>
            <person name="Yin T."/>
            <person name="Chalot M."/>
            <person name="Henrissat B."/>
            <person name="Kuees U."/>
            <person name="Lucas S."/>
            <person name="Van de Peer Y."/>
            <person name="Podila G.K."/>
            <person name="Polle A."/>
            <person name="Pukkila P.J."/>
            <person name="Richardson P.M."/>
            <person name="Rouze P."/>
            <person name="Sanders I.R."/>
            <person name="Stajich J.E."/>
            <person name="Tunlid A."/>
            <person name="Tuskan G."/>
            <person name="Grigoriev I.V."/>
        </authorList>
    </citation>
    <scope>NUCLEOTIDE SEQUENCE [LARGE SCALE GENOMIC DNA]</scope>
    <source>
        <strain evidence="2">S238N-H82 / ATCC MYA-4686</strain>
    </source>
</reference>
<proteinExistence type="predicted"/>